<comment type="caution">
    <text evidence="4">The sequence shown here is derived from an EMBL/GenBank/DDBJ whole genome shotgun (WGS) entry which is preliminary data.</text>
</comment>
<keyword evidence="5" id="KW-1185">Reference proteome</keyword>
<evidence type="ECO:0000313" key="5">
    <source>
        <dbReference type="Proteomes" id="UP000528824"/>
    </source>
</evidence>
<protein>
    <submittedName>
        <fullName evidence="4">GNAT superfamily N-acetyltransferase</fullName>
    </submittedName>
</protein>
<dbReference type="Pfam" id="PF00583">
    <property type="entry name" value="Acetyltransf_1"/>
    <property type="match status" value="1"/>
</dbReference>
<dbReference type="CDD" id="cd04301">
    <property type="entry name" value="NAT_SF"/>
    <property type="match status" value="1"/>
</dbReference>
<dbReference type="InterPro" id="IPR050832">
    <property type="entry name" value="Bact_Acetyltransf"/>
</dbReference>
<dbReference type="Proteomes" id="UP000528824">
    <property type="component" value="Unassembled WGS sequence"/>
</dbReference>
<feature type="domain" description="N-acetyltransferase" evidence="3">
    <location>
        <begin position="22"/>
        <end position="174"/>
    </location>
</feature>
<gene>
    <name evidence="4" type="ORF">GGI59_000947</name>
</gene>
<dbReference type="InterPro" id="IPR000182">
    <property type="entry name" value="GNAT_dom"/>
</dbReference>
<dbReference type="EMBL" id="JACHBC010000001">
    <property type="protein sequence ID" value="MBB5559320.1"/>
    <property type="molecule type" value="Genomic_DNA"/>
</dbReference>
<evidence type="ECO:0000256" key="2">
    <source>
        <dbReference type="ARBA" id="ARBA00023315"/>
    </source>
</evidence>
<evidence type="ECO:0000259" key="3">
    <source>
        <dbReference type="PROSITE" id="PS51186"/>
    </source>
</evidence>
<evidence type="ECO:0000256" key="1">
    <source>
        <dbReference type="ARBA" id="ARBA00022679"/>
    </source>
</evidence>
<proteinExistence type="predicted"/>
<sequence>METTIVPSRSVAERLRGYPMPLAYRPARPEDLAASDALVVASINELTVRHGFGPMAMASPPNFQLFSLKDDPGGLWLAEEGREIVGFAWSWVCGDVWFLAQLFVDPARQGQGIGNALLERTLEHARKSGAAHKALITFTFNRVSQGLYIRHGLFPKMPVYFFNGERERLRRTLPQAPFRAIAIDNSAATMASIGAIDGRAIGVSREKHHRYLFDDPAITGRLLYADNDLVGYCYVGVNGHIGPLAVKRADVLHNAFATALTLAADGPAEKISAFLPGTCDSALSLAVDQGMRISFPMLLMASPGYGDWTHYLPRNPGFM</sequence>
<evidence type="ECO:0000313" key="4">
    <source>
        <dbReference type="EMBL" id="MBB5559320.1"/>
    </source>
</evidence>
<keyword evidence="2" id="KW-0012">Acyltransferase</keyword>
<dbReference type="Gene3D" id="3.40.630.30">
    <property type="match status" value="1"/>
</dbReference>
<organism evidence="4 5">
    <name type="scientific">Rhizobium lentis</name>
    <dbReference type="NCBI Taxonomy" id="1138194"/>
    <lineage>
        <taxon>Bacteria</taxon>
        <taxon>Pseudomonadati</taxon>
        <taxon>Pseudomonadota</taxon>
        <taxon>Alphaproteobacteria</taxon>
        <taxon>Hyphomicrobiales</taxon>
        <taxon>Rhizobiaceae</taxon>
        <taxon>Rhizobium/Agrobacterium group</taxon>
        <taxon>Rhizobium</taxon>
    </lineage>
</organism>
<dbReference type="AlphaFoldDB" id="A0A7W8UM48"/>
<dbReference type="PANTHER" id="PTHR43877">
    <property type="entry name" value="AMINOALKYLPHOSPHONATE N-ACETYLTRANSFERASE-RELATED-RELATED"/>
    <property type="match status" value="1"/>
</dbReference>
<accession>A0A7W8UM48</accession>
<dbReference type="PROSITE" id="PS51186">
    <property type="entry name" value="GNAT"/>
    <property type="match status" value="1"/>
</dbReference>
<reference evidence="4 5" key="1">
    <citation type="submission" date="2020-08" db="EMBL/GenBank/DDBJ databases">
        <title>Genomic Encyclopedia of Type Strains, Phase IV (KMG-V): Genome sequencing to study the core and pangenomes of soil and plant-associated prokaryotes.</title>
        <authorList>
            <person name="Whitman W."/>
        </authorList>
    </citation>
    <scope>NUCLEOTIDE SEQUENCE [LARGE SCALE GENOMIC DNA]</scope>
    <source>
        <strain evidence="4 5">SEMIA 4034</strain>
    </source>
</reference>
<name>A0A7W8UM48_9HYPH</name>
<keyword evidence="1 4" id="KW-0808">Transferase</keyword>
<dbReference type="GO" id="GO:0016747">
    <property type="term" value="F:acyltransferase activity, transferring groups other than amino-acyl groups"/>
    <property type="evidence" value="ECO:0007669"/>
    <property type="project" value="InterPro"/>
</dbReference>
<dbReference type="InterPro" id="IPR016181">
    <property type="entry name" value="Acyl_CoA_acyltransferase"/>
</dbReference>
<dbReference type="SUPFAM" id="SSF55729">
    <property type="entry name" value="Acyl-CoA N-acyltransferases (Nat)"/>
    <property type="match status" value="1"/>
</dbReference>